<evidence type="ECO:0000259" key="2">
    <source>
        <dbReference type="PROSITE" id="PS50011"/>
    </source>
</evidence>
<dbReference type="Pfam" id="PF07714">
    <property type="entry name" value="PK_Tyr_Ser-Thr"/>
    <property type="match status" value="1"/>
</dbReference>
<dbReference type="InterPro" id="IPR051681">
    <property type="entry name" value="Ser/Thr_Kinases-Pseudokinases"/>
</dbReference>
<dbReference type="GO" id="GO:0005524">
    <property type="term" value="F:ATP binding"/>
    <property type="evidence" value="ECO:0007669"/>
    <property type="project" value="InterPro"/>
</dbReference>
<proteinExistence type="predicted"/>
<name>A0A8H6Y7S9_9AGAR</name>
<keyword evidence="3" id="KW-0418">Kinase</keyword>
<feature type="domain" description="Protein kinase" evidence="2">
    <location>
        <begin position="1"/>
        <end position="261"/>
    </location>
</feature>
<dbReference type="AlphaFoldDB" id="A0A8H6Y7S9"/>
<dbReference type="PANTHER" id="PTHR44329">
    <property type="entry name" value="SERINE/THREONINE-PROTEIN KINASE TNNI3K-RELATED"/>
    <property type="match status" value="1"/>
</dbReference>
<evidence type="ECO:0000313" key="4">
    <source>
        <dbReference type="Proteomes" id="UP000623467"/>
    </source>
</evidence>
<accession>A0A8H6Y7S9</accession>
<feature type="compositionally biased region" description="Polar residues" evidence="1">
    <location>
        <begin position="1"/>
        <end position="16"/>
    </location>
</feature>
<protein>
    <submittedName>
        <fullName evidence="3">Kinase-like protein</fullName>
    </submittedName>
</protein>
<dbReference type="Proteomes" id="UP000623467">
    <property type="component" value="Unassembled WGS sequence"/>
</dbReference>
<evidence type="ECO:0000256" key="1">
    <source>
        <dbReference type="SAM" id="MobiDB-lite"/>
    </source>
</evidence>
<reference evidence="3" key="1">
    <citation type="submission" date="2020-05" db="EMBL/GenBank/DDBJ databases">
        <title>Mycena genomes resolve the evolution of fungal bioluminescence.</title>
        <authorList>
            <person name="Tsai I.J."/>
        </authorList>
    </citation>
    <scope>NUCLEOTIDE SEQUENCE</scope>
    <source>
        <strain evidence="3">160909Yilan</strain>
    </source>
</reference>
<dbReference type="SUPFAM" id="SSF56112">
    <property type="entry name" value="Protein kinase-like (PK-like)"/>
    <property type="match status" value="1"/>
</dbReference>
<dbReference type="InterPro" id="IPR011009">
    <property type="entry name" value="Kinase-like_dom_sf"/>
</dbReference>
<dbReference type="InterPro" id="IPR000719">
    <property type="entry name" value="Prot_kinase_dom"/>
</dbReference>
<evidence type="ECO:0000313" key="3">
    <source>
        <dbReference type="EMBL" id="KAF7353466.1"/>
    </source>
</evidence>
<dbReference type="EMBL" id="JACAZH010000012">
    <property type="protein sequence ID" value="KAF7353466.1"/>
    <property type="molecule type" value="Genomic_DNA"/>
</dbReference>
<comment type="caution">
    <text evidence="3">The sequence shown here is derived from an EMBL/GenBank/DDBJ whole genome shotgun (WGS) entry which is preliminary data.</text>
</comment>
<keyword evidence="4" id="KW-1185">Reference proteome</keyword>
<dbReference type="InterPro" id="IPR008266">
    <property type="entry name" value="Tyr_kinase_AS"/>
</dbReference>
<keyword evidence="3" id="KW-0808">Transferase</keyword>
<dbReference type="PROSITE" id="PS50011">
    <property type="entry name" value="PROTEIN_KINASE_DOM"/>
    <property type="match status" value="1"/>
</dbReference>
<dbReference type="PROSITE" id="PS00109">
    <property type="entry name" value="PROTEIN_KINASE_TYR"/>
    <property type="match status" value="1"/>
</dbReference>
<dbReference type="InterPro" id="IPR001245">
    <property type="entry name" value="Ser-Thr/Tyr_kinase_cat_dom"/>
</dbReference>
<gene>
    <name evidence="3" type="ORF">MSAN_01536000</name>
</gene>
<organism evidence="3 4">
    <name type="scientific">Mycena sanguinolenta</name>
    <dbReference type="NCBI Taxonomy" id="230812"/>
    <lineage>
        <taxon>Eukaryota</taxon>
        <taxon>Fungi</taxon>
        <taxon>Dikarya</taxon>
        <taxon>Basidiomycota</taxon>
        <taxon>Agaricomycotina</taxon>
        <taxon>Agaricomycetes</taxon>
        <taxon>Agaricomycetidae</taxon>
        <taxon>Agaricales</taxon>
        <taxon>Marasmiineae</taxon>
        <taxon>Mycenaceae</taxon>
        <taxon>Mycena</taxon>
    </lineage>
</organism>
<sequence length="340" mass="37045">MRIHSVTSKMSYSHSPISVMGGMQRRERRSRNTESLEQVSSAPGLAGQTLQEIIEDDHASLADTISEILYSPDCEGAVLALQNDSDAVQAVIDIFQHIREITRGLEFLHEQHVVHGDLRGSNILVDDMGTACLTDFGLTVLSDVTASGSNYGAGSVRWMAPEALSPTMFKVAGSTRTPASDVYAFACLCVESYTGYPPFHDEFLYDAPVMLHVIDGGRPKRPTGVIPDHIWDIMNRCWEQDLTKRPTAQAITAELEMHTQIPVAELGNGPAITARQGLDYADESKMVMDTTNQNHPSTASLASEEEQYEAEVGSYRSTFVTAFWGGLTLAALTLAAMATS</sequence>
<dbReference type="OrthoDB" id="3248549at2759"/>
<dbReference type="Gene3D" id="1.10.510.10">
    <property type="entry name" value="Transferase(Phosphotransferase) domain 1"/>
    <property type="match status" value="1"/>
</dbReference>
<feature type="region of interest" description="Disordered" evidence="1">
    <location>
        <begin position="1"/>
        <end position="43"/>
    </location>
</feature>
<dbReference type="GO" id="GO:0004674">
    <property type="term" value="F:protein serine/threonine kinase activity"/>
    <property type="evidence" value="ECO:0007669"/>
    <property type="project" value="TreeGrafter"/>
</dbReference>